<keyword evidence="3" id="KW-1185">Reference proteome</keyword>
<protein>
    <recommendedName>
        <fullName evidence="4">Signal transducing protein</fullName>
    </recommendedName>
</protein>
<sequence>MTQTVTAAYGSNDKAVNAFDELVSEGFPREKLYLDKETNEVKVIVPDNTQPEAETILRRHEPDDVSSQPFEDS</sequence>
<dbReference type="OrthoDB" id="7871407at2"/>
<evidence type="ECO:0008006" key="4">
    <source>
        <dbReference type="Google" id="ProtNLM"/>
    </source>
</evidence>
<dbReference type="RefSeq" id="WP_089712058.1">
    <property type="nucleotide sequence ID" value="NZ_FOBC01000007.1"/>
</dbReference>
<organism evidence="2 3">
    <name type="scientific">Halomonas daqiaonensis</name>
    <dbReference type="NCBI Taxonomy" id="650850"/>
    <lineage>
        <taxon>Bacteria</taxon>
        <taxon>Pseudomonadati</taxon>
        <taxon>Pseudomonadota</taxon>
        <taxon>Gammaproteobacteria</taxon>
        <taxon>Oceanospirillales</taxon>
        <taxon>Halomonadaceae</taxon>
        <taxon>Halomonas</taxon>
    </lineage>
</organism>
<evidence type="ECO:0000313" key="2">
    <source>
        <dbReference type="EMBL" id="SEL13766.1"/>
    </source>
</evidence>
<gene>
    <name evidence="2" type="ORF">SAMN04488129_10748</name>
</gene>
<dbReference type="AlphaFoldDB" id="A0A1H7MR13"/>
<reference evidence="3" key="1">
    <citation type="submission" date="2016-10" db="EMBL/GenBank/DDBJ databases">
        <authorList>
            <person name="Varghese N."/>
            <person name="Submissions S."/>
        </authorList>
    </citation>
    <scope>NUCLEOTIDE SEQUENCE [LARGE SCALE GENOMIC DNA]</scope>
    <source>
        <strain evidence="3">CGMCC 1.9150</strain>
    </source>
</reference>
<dbReference type="EMBL" id="FOBC01000007">
    <property type="protein sequence ID" value="SEL13766.1"/>
    <property type="molecule type" value="Genomic_DNA"/>
</dbReference>
<proteinExistence type="predicted"/>
<evidence type="ECO:0000313" key="3">
    <source>
        <dbReference type="Proteomes" id="UP000198807"/>
    </source>
</evidence>
<dbReference type="Proteomes" id="UP000198807">
    <property type="component" value="Unassembled WGS sequence"/>
</dbReference>
<accession>A0A1H7MR13</accession>
<name>A0A1H7MR13_9GAMM</name>
<evidence type="ECO:0000256" key="1">
    <source>
        <dbReference type="SAM" id="MobiDB-lite"/>
    </source>
</evidence>
<feature type="region of interest" description="Disordered" evidence="1">
    <location>
        <begin position="46"/>
        <end position="73"/>
    </location>
</feature>